<feature type="region of interest" description="Disordered" evidence="1">
    <location>
        <begin position="50"/>
        <end position="131"/>
    </location>
</feature>
<feature type="compositionally biased region" description="Basic and acidic residues" evidence="1">
    <location>
        <begin position="58"/>
        <end position="76"/>
    </location>
</feature>
<evidence type="ECO:0000313" key="3">
    <source>
        <dbReference type="Proteomes" id="UP001168098"/>
    </source>
</evidence>
<name>A0AA38YI90_VITRO</name>
<feature type="compositionally biased region" description="Low complexity" evidence="1">
    <location>
        <begin position="95"/>
        <end position="124"/>
    </location>
</feature>
<sequence>MITSNERNHQTLLSARNLLVVIQSPNLVVPREHHVLKDLPFYEEAHEANAKAHQVHLNQREEKRQEGKLRKARGEKGPVSSSANRHPAKKKKPSAKAFKVLTMVPDSPSVSTSSASTSTDSFVPDSGGDLDPLRFERSDLNPRSFESELMIPEIIHEPEVKEDMVTDLRAGFRERQRKWLFEPIEVPIIEALPTSMPLPNTVGSSSAPTATSLVRKEIDPTQDKAPDDPALIEEDLDQKDAPASVPPLSCEKMVEMLSRVPCFTDVKPHSTKMSDFFPFIKRISVNLGGDPPLSSLSQPTSTWNS</sequence>
<protein>
    <submittedName>
        <fullName evidence="2">Uncharacterized protein</fullName>
    </submittedName>
</protein>
<accession>A0AA38YI90</accession>
<gene>
    <name evidence="2" type="ORF">PVL29_027083</name>
</gene>
<dbReference type="AlphaFoldDB" id="A0AA38YI90"/>
<reference evidence="2 3" key="1">
    <citation type="journal article" date="2023" name="BMC Biotechnol.">
        <title>Vitis rotundifolia cv Carlos genome sequencing.</title>
        <authorList>
            <person name="Huff M."/>
            <person name="Hulse-Kemp A."/>
            <person name="Scheffler B."/>
            <person name="Youngblood R."/>
            <person name="Simpson S."/>
            <person name="Babiker E."/>
            <person name="Staton M."/>
        </authorList>
    </citation>
    <scope>NUCLEOTIDE SEQUENCE [LARGE SCALE GENOMIC DNA]</scope>
    <source>
        <tissue evidence="2">Leaf</tissue>
    </source>
</reference>
<comment type="caution">
    <text evidence="2">The sequence shown here is derived from an EMBL/GenBank/DDBJ whole genome shotgun (WGS) entry which is preliminary data.</text>
</comment>
<evidence type="ECO:0000313" key="2">
    <source>
        <dbReference type="EMBL" id="KAJ9670919.1"/>
    </source>
</evidence>
<organism evidence="2 3">
    <name type="scientific">Vitis rotundifolia</name>
    <name type="common">Muscadine grape</name>
    <dbReference type="NCBI Taxonomy" id="103349"/>
    <lineage>
        <taxon>Eukaryota</taxon>
        <taxon>Viridiplantae</taxon>
        <taxon>Streptophyta</taxon>
        <taxon>Embryophyta</taxon>
        <taxon>Tracheophyta</taxon>
        <taxon>Spermatophyta</taxon>
        <taxon>Magnoliopsida</taxon>
        <taxon>eudicotyledons</taxon>
        <taxon>Gunneridae</taxon>
        <taxon>Pentapetalae</taxon>
        <taxon>rosids</taxon>
        <taxon>Vitales</taxon>
        <taxon>Vitaceae</taxon>
        <taxon>Viteae</taxon>
        <taxon>Vitis</taxon>
    </lineage>
</organism>
<feature type="region of interest" description="Disordered" evidence="1">
    <location>
        <begin position="199"/>
        <end position="229"/>
    </location>
</feature>
<evidence type="ECO:0000256" key="1">
    <source>
        <dbReference type="SAM" id="MobiDB-lite"/>
    </source>
</evidence>
<proteinExistence type="predicted"/>
<keyword evidence="3" id="KW-1185">Reference proteome</keyword>
<dbReference type="Proteomes" id="UP001168098">
    <property type="component" value="Unassembled WGS sequence"/>
</dbReference>
<feature type="compositionally biased region" description="Basic and acidic residues" evidence="1">
    <location>
        <begin position="214"/>
        <end position="227"/>
    </location>
</feature>
<feature type="compositionally biased region" description="Polar residues" evidence="1">
    <location>
        <begin position="199"/>
        <end position="212"/>
    </location>
</feature>
<dbReference type="EMBL" id="JARBHA010000020">
    <property type="protein sequence ID" value="KAJ9670919.1"/>
    <property type="molecule type" value="Genomic_DNA"/>
</dbReference>